<keyword evidence="2" id="KW-1185">Reference proteome</keyword>
<evidence type="ECO:0000313" key="2">
    <source>
        <dbReference type="Proteomes" id="UP001085076"/>
    </source>
</evidence>
<comment type="caution">
    <text evidence="1">The sequence shown here is derived from an EMBL/GenBank/DDBJ whole genome shotgun (WGS) entry which is preliminary data.</text>
</comment>
<dbReference type="InterPro" id="IPR040414">
    <property type="entry name" value="CID1/CID2"/>
</dbReference>
<dbReference type="AlphaFoldDB" id="A0A9D5H2A1"/>
<reference evidence="1 2" key="1">
    <citation type="journal article" date="2022" name="Hortic Res">
        <title>The genome of Dioscorea zingiberensis sheds light on the biosynthesis, origin and evolution of the medicinally important diosgenin saponins.</title>
        <authorList>
            <person name="Li Y."/>
            <person name="Tan C."/>
            <person name="Li Z."/>
            <person name="Guo J."/>
            <person name="Li S."/>
            <person name="Chen X."/>
            <person name="Wang C."/>
            <person name="Dai X."/>
            <person name="Yang H."/>
            <person name="Song W."/>
            <person name="Hou L."/>
            <person name="Xu J."/>
            <person name="Tong Z."/>
            <person name="Xu A."/>
            <person name="Yuan X."/>
            <person name="Wang W."/>
            <person name="Yang Q."/>
            <person name="Chen L."/>
            <person name="Sun Z."/>
            <person name="Wang K."/>
            <person name="Pan B."/>
            <person name="Chen J."/>
            <person name="Bao Y."/>
            <person name="Liu F."/>
            <person name="Qi X."/>
            <person name="Gang D.R."/>
            <person name="Wen J."/>
            <person name="Li J."/>
        </authorList>
    </citation>
    <scope>NUCLEOTIDE SEQUENCE [LARGE SCALE GENOMIC DNA]</scope>
    <source>
        <strain evidence="1">Dzin_1.0</strain>
    </source>
</reference>
<dbReference type="PANTHER" id="PTHR33790:SF10">
    <property type="entry name" value="PROTEIN EARLY RESPONSIVE TO DEHYDRATION 15"/>
    <property type="match status" value="1"/>
</dbReference>
<dbReference type="EMBL" id="JAGGNH010000064">
    <property type="protein sequence ID" value="KAJ0960693.1"/>
    <property type="molecule type" value="Genomic_DNA"/>
</dbReference>
<name>A0A9D5H2A1_9LILI</name>
<evidence type="ECO:0000313" key="1">
    <source>
        <dbReference type="EMBL" id="KAJ0960693.1"/>
    </source>
</evidence>
<protein>
    <submittedName>
        <fullName evidence="1">Uncharacterized protein</fullName>
    </submittedName>
</protein>
<sequence>MKTYQAQSPFEAEMEVVREGLKQLIKLPKSFVTIYTHNRIRLIYCESDEYHGSGQRRRTEVYTQNPNAPLFIPAAFQQVEDFSPQWWDLVKTATWFLDHWSSQHQDEETFGVDDEDDIAKSAA</sequence>
<gene>
    <name evidence="1" type="ORF">J5N97_001420</name>
</gene>
<organism evidence="1 2">
    <name type="scientific">Dioscorea zingiberensis</name>
    <dbReference type="NCBI Taxonomy" id="325984"/>
    <lineage>
        <taxon>Eukaryota</taxon>
        <taxon>Viridiplantae</taxon>
        <taxon>Streptophyta</taxon>
        <taxon>Embryophyta</taxon>
        <taxon>Tracheophyta</taxon>
        <taxon>Spermatophyta</taxon>
        <taxon>Magnoliopsida</taxon>
        <taxon>Liliopsida</taxon>
        <taxon>Dioscoreales</taxon>
        <taxon>Dioscoreaceae</taxon>
        <taxon>Dioscorea</taxon>
    </lineage>
</organism>
<proteinExistence type="predicted"/>
<dbReference type="Proteomes" id="UP001085076">
    <property type="component" value="Unassembled WGS sequence"/>
</dbReference>
<accession>A0A9D5H2A1</accession>
<dbReference type="OrthoDB" id="628205at2759"/>
<dbReference type="PANTHER" id="PTHR33790">
    <property type="entry name" value="OS05G0344200 PROTEIN"/>
    <property type="match status" value="1"/>
</dbReference>